<evidence type="ECO:0000256" key="1">
    <source>
        <dbReference type="ARBA" id="ARBA00022553"/>
    </source>
</evidence>
<dbReference type="InterPro" id="IPR050595">
    <property type="entry name" value="Bact_response_regulator"/>
</dbReference>
<dbReference type="RefSeq" id="WP_062535034.1">
    <property type="nucleotide sequence ID" value="NZ_CP012678.1"/>
</dbReference>
<reference evidence="5 6" key="1">
    <citation type="submission" date="2015-09" db="EMBL/GenBank/DDBJ databases">
        <title>Complete genome of Psychrobacter urativorans R10.10B.</title>
        <authorList>
            <person name="See-Too W.S."/>
            <person name="Chan K.G."/>
        </authorList>
    </citation>
    <scope>NUCLEOTIDE SEQUENCE [LARGE SCALE GENOMIC DNA]</scope>
    <source>
        <strain evidence="5 6">R10.10B</strain>
    </source>
</reference>
<dbReference type="Proteomes" id="UP000059847">
    <property type="component" value="Chromosome"/>
</dbReference>
<evidence type="ECO:0000256" key="2">
    <source>
        <dbReference type="ARBA" id="ARBA00023012"/>
    </source>
</evidence>
<dbReference type="KEGG" id="pur:AOC03_08375"/>
<dbReference type="SMART" id="SM00448">
    <property type="entry name" value="REC"/>
    <property type="match status" value="1"/>
</dbReference>
<dbReference type="OrthoDB" id="5593303at2"/>
<organism evidence="5 6">
    <name type="scientific">Psychrobacter urativorans</name>
    <dbReference type="NCBI Taxonomy" id="45610"/>
    <lineage>
        <taxon>Bacteria</taxon>
        <taxon>Pseudomonadati</taxon>
        <taxon>Pseudomonadota</taxon>
        <taxon>Gammaproteobacteria</taxon>
        <taxon>Moraxellales</taxon>
        <taxon>Moraxellaceae</taxon>
        <taxon>Psychrobacter</taxon>
    </lineage>
</organism>
<keyword evidence="1 3" id="KW-0597">Phosphoprotein</keyword>
<dbReference type="InterPro" id="IPR001789">
    <property type="entry name" value="Sig_transdc_resp-reg_receiver"/>
</dbReference>
<feature type="domain" description="Response regulatory" evidence="4">
    <location>
        <begin position="3"/>
        <end position="118"/>
    </location>
</feature>
<feature type="modified residue" description="4-aspartylphosphate" evidence="3">
    <location>
        <position position="53"/>
    </location>
</feature>
<dbReference type="PROSITE" id="PS50110">
    <property type="entry name" value="RESPONSE_REGULATORY"/>
    <property type="match status" value="1"/>
</dbReference>
<evidence type="ECO:0000313" key="6">
    <source>
        <dbReference type="Proteomes" id="UP000059847"/>
    </source>
</evidence>
<keyword evidence="6" id="KW-1185">Reference proteome</keyword>
<dbReference type="InterPro" id="IPR011006">
    <property type="entry name" value="CheY-like_superfamily"/>
</dbReference>
<protein>
    <submittedName>
        <fullName evidence="5">Response regulator receiver protein</fullName>
    </submittedName>
</protein>
<dbReference type="STRING" id="45610.AOC03_08375"/>
<accession>A0A0M4U7C2</accession>
<evidence type="ECO:0000259" key="4">
    <source>
        <dbReference type="PROSITE" id="PS50110"/>
    </source>
</evidence>
<gene>
    <name evidence="5" type="ORF">AOC03_08375</name>
</gene>
<evidence type="ECO:0000256" key="3">
    <source>
        <dbReference type="PROSITE-ProRule" id="PRU00169"/>
    </source>
</evidence>
<dbReference type="PANTHER" id="PTHR44591">
    <property type="entry name" value="STRESS RESPONSE REGULATOR PROTEIN 1"/>
    <property type="match status" value="1"/>
</dbReference>
<evidence type="ECO:0000313" key="5">
    <source>
        <dbReference type="EMBL" id="ALF60051.1"/>
    </source>
</evidence>
<keyword evidence="2" id="KW-0902">Two-component regulatory system</keyword>
<proteinExistence type="predicted"/>
<sequence length="120" mass="13384">MYKLMIVDDSNIIRNRIQRAYDSGKFLLVATATSGVQAIEKFNIHRPDVITMDLTMPQMDGLECIERIIAIDPDVRILVVSALSDKSTGIEALSLGASGFLCKPFSEEELVESLYELMQD</sequence>
<dbReference type="Pfam" id="PF00072">
    <property type="entry name" value="Response_reg"/>
    <property type="match status" value="1"/>
</dbReference>
<dbReference type="Gene3D" id="3.40.50.2300">
    <property type="match status" value="1"/>
</dbReference>
<dbReference type="PANTHER" id="PTHR44591:SF14">
    <property type="entry name" value="PROTEIN PILG"/>
    <property type="match status" value="1"/>
</dbReference>
<name>A0A0M4U7C2_9GAMM</name>
<dbReference type="AlphaFoldDB" id="A0A0M4U7C2"/>
<dbReference type="EMBL" id="CP012678">
    <property type="protein sequence ID" value="ALF60051.1"/>
    <property type="molecule type" value="Genomic_DNA"/>
</dbReference>
<dbReference type="GO" id="GO:0000160">
    <property type="term" value="P:phosphorelay signal transduction system"/>
    <property type="evidence" value="ECO:0007669"/>
    <property type="project" value="UniProtKB-KW"/>
</dbReference>
<dbReference type="SUPFAM" id="SSF52172">
    <property type="entry name" value="CheY-like"/>
    <property type="match status" value="1"/>
</dbReference>